<dbReference type="InterPro" id="IPR036390">
    <property type="entry name" value="WH_DNA-bd_sf"/>
</dbReference>
<name>A8MCD6_CALMQ</name>
<dbReference type="PANTHER" id="PTHR34293:SF1">
    <property type="entry name" value="HTH-TYPE TRANSCRIPTIONAL REGULATOR TRMBL2"/>
    <property type="match status" value="1"/>
</dbReference>
<dbReference type="InterPro" id="IPR051797">
    <property type="entry name" value="TrmB-like"/>
</dbReference>
<dbReference type="InterPro" id="IPR036388">
    <property type="entry name" value="WH-like_DNA-bd_sf"/>
</dbReference>
<dbReference type="CDD" id="cd09124">
    <property type="entry name" value="PLDc_like_TrmB_middle"/>
    <property type="match status" value="1"/>
</dbReference>
<dbReference type="Pfam" id="PF01978">
    <property type="entry name" value="TrmB"/>
    <property type="match status" value="1"/>
</dbReference>
<organism evidence="4 5">
    <name type="scientific">Caldivirga maquilingensis (strain ATCC 700844 / DSM 13496 / JCM 10307 / IC-167)</name>
    <dbReference type="NCBI Taxonomy" id="397948"/>
    <lineage>
        <taxon>Archaea</taxon>
        <taxon>Thermoproteota</taxon>
        <taxon>Thermoprotei</taxon>
        <taxon>Thermoproteales</taxon>
        <taxon>Thermoproteaceae</taxon>
        <taxon>Caldivirga</taxon>
    </lineage>
</organism>
<dbReference type="AlphaFoldDB" id="A8MCD6"/>
<dbReference type="SUPFAM" id="SSF46785">
    <property type="entry name" value="Winged helix' DNA-binding domain"/>
    <property type="match status" value="1"/>
</dbReference>
<keyword evidence="5" id="KW-1185">Reference proteome</keyword>
<dbReference type="Pfam" id="PF11495">
    <property type="entry name" value="Regulator_TrmB"/>
    <property type="match status" value="1"/>
</dbReference>
<evidence type="ECO:0000313" key="4">
    <source>
        <dbReference type="EMBL" id="ABW01442.1"/>
    </source>
</evidence>
<sequence>MMGLTNREAEVFLTIAEKGEASVKDILESVDVHQPQLYNILSSLLRRGFIKVSSSRPKKYSAYNLSTIIDTYISSFSSIKEVVKRIESPIRSSSQIYVSYGIDGLNNGLVEVISNAQVELYGEIPSWILRKNLRLFMDALGRGVRLYLLVYPSISEEDLHPLREYEDAAWIKVNKLGDFLLLAADLSKGVYASRRSLTVNEGSHCYIIQDKDIITRFLTIFNSTWKESEDALYVDPSRGKYPRKFLNIHFALLTLEALLTHGYNPVVSVKGILLKNNEPIEVRGVVSSVNMLNRVSNIVVRSNGNQYTIGGYDAELEDIEAQEVVIESISPNA</sequence>
<comment type="similarity">
    <text evidence="1">Belongs to the transcriptional regulator TrmB family.</text>
</comment>
<dbReference type="EMBL" id="CP000852">
    <property type="protein sequence ID" value="ABW01442.1"/>
    <property type="molecule type" value="Genomic_DNA"/>
</dbReference>
<feature type="domain" description="Transcription regulator TrmB C-terminal" evidence="3">
    <location>
        <begin position="96"/>
        <end position="328"/>
    </location>
</feature>
<reference evidence="4 5" key="1">
    <citation type="submission" date="2007-10" db="EMBL/GenBank/DDBJ databases">
        <title>Complete sequence of Caldivirga maquilingensis IC-167.</title>
        <authorList>
            <consortium name="US DOE Joint Genome Institute"/>
            <person name="Copeland A."/>
            <person name="Lucas S."/>
            <person name="Lapidus A."/>
            <person name="Barry K."/>
            <person name="Glavina del Rio T."/>
            <person name="Dalin E."/>
            <person name="Tice H."/>
            <person name="Pitluck S."/>
            <person name="Saunders E."/>
            <person name="Brettin T."/>
            <person name="Bruce D."/>
            <person name="Detter J.C."/>
            <person name="Han C."/>
            <person name="Schmutz J."/>
            <person name="Larimer F."/>
            <person name="Land M."/>
            <person name="Hauser L."/>
            <person name="Kyrpides N."/>
            <person name="Ivanova N."/>
            <person name="Biddle J.F."/>
            <person name="Zhang Z."/>
            <person name="Fitz-Gibbon S.T."/>
            <person name="Lowe T.M."/>
            <person name="Saltikov C."/>
            <person name="House C.H."/>
            <person name="Richardson P."/>
        </authorList>
    </citation>
    <scope>NUCLEOTIDE SEQUENCE [LARGE SCALE GENOMIC DNA]</scope>
    <source>
        <strain evidence="5">ATCC 700844 / DSM 13496 / JCM 10307 / IC-167</strain>
    </source>
</reference>
<dbReference type="InterPro" id="IPR002831">
    <property type="entry name" value="Tscrpt_reg_TrmB_N"/>
</dbReference>
<feature type="domain" description="Transcription regulator TrmB N-terminal" evidence="2">
    <location>
        <begin position="2"/>
        <end position="64"/>
    </location>
</feature>
<protein>
    <submittedName>
        <fullName evidence="4">Transcriptional regulator, TrmB</fullName>
    </submittedName>
</protein>
<evidence type="ECO:0000256" key="1">
    <source>
        <dbReference type="ARBA" id="ARBA00007287"/>
    </source>
</evidence>
<dbReference type="PANTHER" id="PTHR34293">
    <property type="entry name" value="HTH-TYPE TRANSCRIPTIONAL REGULATOR TRMBL2"/>
    <property type="match status" value="1"/>
</dbReference>
<dbReference type="KEGG" id="cma:Cmaq_0601"/>
<dbReference type="Gene3D" id="1.10.10.10">
    <property type="entry name" value="Winged helix-like DNA-binding domain superfamily/Winged helix DNA-binding domain"/>
    <property type="match status" value="1"/>
</dbReference>
<dbReference type="InterPro" id="IPR021586">
    <property type="entry name" value="Tscrpt_reg_TrmB_C"/>
</dbReference>
<accession>A8MCD6</accession>
<evidence type="ECO:0000313" key="5">
    <source>
        <dbReference type="Proteomes" id="UP000001137"/>
    </source>
</evidence>
<evidence type="ECO:0000259" key="2">
    <source>
        <dbReference type="Pfam" id="PF01978"/>
    </source>
</evidence>
<dbReference type="HOGENOM" id="CLU_062979_1_0_2"/>
<dbReference type="Proteomes" id="UP000001137">
    <property type="component" value="Chromosome"/>
</dbReference>
<proteinExistence type="inferred from homology"/>
<dbReference type="SUPFAM" id="SSF159071">
    <property type="entry name" value="TrmB C-terminal domain-like"/>
    <property type="match status" value="1"/>
</dbReference>
<evidence type="ECO:0000259" key="3">
    <source>
        <dbReference type="Pfam" id="PF11495"/>
    </source>
</evidence>
<dbReference type="STRING" id="397948.Cmaq_0601"/>
<dbReference type="eggNOG" id="arCOG02038">
    <property type="taxonomic scope" value="Archaea"/>
</dbReference>
<gene>
    <name evidence="4" type="ordered locus">Cmaq_0601</name>
</gene>